<evidence type="ECO:0000313" key="4">
    <source>
        <dbReference type="Proteomes" id="UP000055060"/>
    </source>
</evidence>
<feature type="domain" description="Lipid/polyisoprenoid-binding YceI-like" evidence="2">
    <location>
        <begin position="2"/>
        <end position="171"/>
    </location>
</feature>
<dbReference type="STRING" id="360412.LARV_02830"/>
<evidence type="ECO:0000259" key="2">
    <source>
        <dbReference type="SMART" id="SM00867"/>
    </source>
</evidence>
<dbReference type="SUPFAM" id="SSF101874">
    <property type="entry name" value="YceI-like"/>
    <property type="match status" value="1"/>
</dbReference>
<organism evidence="3">
    <name type="scientific">Longilinea arvoryzae</name>
    <dbReference type="NCBI Taxonomy" id="360412"/>
    <lineage>
        <taxon>Bacteria</taxon>
        <taxon>Bacillati</taxon>
        <taxon>Chloroflexota</taxon>
        <taxon>Anaerolineae</taxon>
        <taxon>Anaerolineales</taxon>
        <taxon>Anaerolineaceae</taxon>
        <taxon>Longilinea</taxon>
    </lineage>
</organism>
<keyword evidence="4" id="KW-1185">Reference proteome</keyword>
<dbReference type="PANTHER" id="PTHR34406:SF1">
    <property type="entry name" value="PROTEIN YCEI"/>
    <property type="match status" value="1"/>
</dbReference>
<reference evidence="3" key="1">
    <citation type="submission" date="2015-07" db="EMBL/GenBank/DDBJ databases">
        <title>Draft Genome Sequences of Anaerolinea thermolimosa IMO-1, Bellilinea caldifistulae GOMI-1, Leptolinea tardivitalis YMTK-2, Levilinea saccharolytica KIBI-1,Longilinea arvoryzae KOME-1, Previously Described as Members of the Anaerolineaceae (Chloroflexi).</title>
        <authorList>
            <person name="Sekiguchi Y."/>
            <person name="Ohashi A."/>
            <person name="Matsuura N."/>
            <person name="Tourlousse M.D."/>
        </authorList>
    </citation>
    <scope>NUCLEOTIDE SEQUENCE [LARGE SCALE GENOMIC DNA]</scope>
    <source>
        <strain evidence="3">KOME-1</strain>
    </source>
</reference>
<dbReference type="Proteomes" id="UP000055060">
    <property type="component" value="Unassembled WGS sequence"/>
</dbReference>
<sequence length="185" mass="21197">MTWKIDNAHTVIEFAVRHMMISTVRGRFERFDGNVDFNETNTASSSVDVRIETASINTNEPQRDNHLRSADFFESEKYPYLTFKSTRVEQLDDTTGRIYGDLTIRNITHPVVLETEYNGQARSPWGKFSAGFTANTKINRKDWNLVWNQTLETGGVLVGDDIKIHIELEVIKEIPEVVSASERNN</sequence>
<accession>A0A0S7BMU3</accession>
<dbReference type="Pfam" id="PF04264">
    <property type="entry name" value="YceI"/>
    <property type="match status" value="1"/>
</dbReference>
<comment type="similarity">
    <text evidence="1">Belongs to the UPF0312 family.</text>
</comment>
<dbReference type="InterPro" id="IPR007372">
    <property type="entry name" value="Lipid/polyisoprenoid-bd_YceI"/>
</dbReference>
<evidence type="ECO:0000256" key="1">
    <source>
        <dbReference type="ARBA" id="ARBA00008812"/>
    </source>
</evidence>
<dbReference type="EMBL" id="DF967972">
    <property type="protein sequence ID" value="GAP15050.1"/>
    <property type="molecule type" value="Genomic_DNA"/>
</dbReference>
<dbReference type="AlphaFoldDB" id="A0A0S7BMU3"/>
<dbReference type="InterPro" id="IPR036761">
    <property type="entry name" value="TTHA0802/YceI-like_sf"/>
</dbReference>
<protein>
    <submittedName>
        <fullName evidence="3">Uncharacterized conserved protein</fullName>
    </submittedName>
</protein>
<dbReference type="RefSeq" id="WP_075074252.1">
    <property type="nucleotide sequence ID" value="NZ_DF967972.1"/>
</dbReference>
<dbReference type="Gene3D" id="2.40.128.110">
    <property type="entry name" value="Lipid/polyisoprenoid-binding, YceI-like"/>
    <property type="match status" value="1"/>
</dbReference>
<dbReference type="OrthoDB" id="9811006at2"/>
<dbReference type="PANTHER" id="PTHR34406">
    <property type="entry name" value="PROTEIN YCEI"/>
    <property type="match status" value="1"/>
</dbReference>
<evidence type="ECO:0000313" key="3">
    <source>
        <dbReference type="EMBL" id="GAP15050.1"/>
    </source>
</evidence>
<gene>
    <name evidence="3" type="ORF">LARV_02830</name>
</gene>
<name>A0A0S7BMU3_9CHLR</name>
<dbReference type="SMART" id="SM00867">
    <property type="entry name" value="YceI"/>
    <property type="match status" value="1"/>
</dbReference>
<proteinExistence type="inferred from homology"/>